<dbReference type="OrthoDB" id="5231159at2759"/>
<gene>
    <name evidence="1" type="ORF">EW146_g188</name>
</gene>
<organism evidence="1 2">
    <name type="scientific">Bondarzewia mesenterica</name>
    <dbReference type="NCBI Taxonomy" id="1095465"/>
    <lineage>
        <taxon>Eukaryota</taxon>
        <taxon>Fungi</taxon>
        <taxon>Dikarya</taxon>
        <taxon>Basidiomycota</taxon>
        <taxon>Agaricomycotina</taxon>
        <taxon>Agaricomycetes</taxon>
        <taxon>Russulales</taxon>
        <taxon>Bondarzewiaceae</taxon>
        <taxon>Bondarzewia</taxon>
    </lineage>
</organism>
<dbReference type="EMBL" id="SGPL01000004">
    <property type="protein sequence ID" value="THH21317.1"/>
    <property type="molecule type" value="Genomic_DNA"/>
</dbReference>
<name>A0A4S4M990_9AGAM</name>
<reference evidence="1 2" key="1">
    <citation type="submission" date="2019-02" db="EMBL/GenBank/DDBJ databases">
        <title>Genome sequencing of the rare red list fungi Bondarzewia mesenterica.</title>
        <authorList>
            <person name="Buettner E."/>
            <person name="Kellner H."/>
        </authorList>
    </citation>
    <scope>NUCLEOTIDE SEQUENCE [LARGE SCALE GENOMIC DNA]</scope>
    <source>
        <strain evidence="1 2">DSM 108281</strain>
    </source>
</reference>
<comment type="caution">
    <text evidence="1">The sequence shown here is derived from an EMBL/GenBank/DDBJ whole genome shotgun (WGS) entry which is preliminary data.</text>
</comment>
<accession>A0A4S4M990</accession>
<sequence length="102" mass="11493">MPVGGFDLTMDEARDMLHMMPNGIQLLESGKENHEFMKKKGSLGIATLLLMANKVVDITRIVLPSQQVAQTMQQADNWGQDWFVLTKVMRLAMHLQTAPPQK</sequence>
<evidence type="ECO:0000313" key="1">
    <source>
        <dbReference type="EMBL" id="THH21317.1"/>
    </source>
</evidence>
<protein>
    <submittedName>
        <fullName evidence="1">Uncharacterized protein</fullName>
    </submittedName>
</protein>
<dbReference type="AlphaFoldDB" id="A0A4S4M990"/>
<proteinExistence type="predicted"/>
<dbReference type="Proteomes" id="UP000310158">
    <property type="component" value="Unassembled WGS sequence"/>
</dbReference>
<evidence type="ECO:0000313" key="2">
    <source>
        <dbReference type="Proteomes" id="UP000310158"/>
    </source>
</evidence>
<keyword evidence="2" id="KW-1185">Reference proteome</keyword>